<organism evidence="1 2">
    <name type="scientific">Streptomyces sannanensis</name>
    <dbReference type="NCBI Taxonomy" id="285536"/>
    <lineage>
        <taxon>Bacteria</taxon>
        <taxon>Bacillati</taxon>
        <taxon>Actinomycetota</taxon>
        <taxon>Actinomycetes</taxon>
        <taxon>Kitasatosporales</taxon>
        <taxon>Streptomycetaceae</taxon>
        <taxon>Streptomyces</taxon>
    </lineage>
</organism>
<evidence type="ECO:0000313" key="2">
    <source>
        <dbReference type="Proteomes" id="UP001499990"/>
    </source>
</evidence>
<proteinExistence type="predicted"/>
<reference evidence="2" key="1">
    <citation type="journal article" date="2019" name="Int. J. Syst. Evol. Microbiol.">
        <title>The Global Catalogue of Microorganisms (GCM) 10K type strain sequencing project: providing services to taxonomists for standard genome sequencing and annotation.</title>
        <authorList>
            <consortium name="The Broad Institute Genomics Platform"/>
            <consortium name="The Broad Institute Genome Sequencing Center for Infectious Disease"/>
            <person name="Wu L."/>
            <person name="Ma J."/>
        </authorList>
    </citation>
    <scope>NUCLEOTIDE SEQUENCE [LARGE SCALE GENOMIC DNA]</scope>
    <source>
        <strain evidence="2">JCM 9651</strain>
    </source>
</reference>
<protein>
    <submittedName>
        <fullName evidence="1">Uncharacterized protein</fullName>
    </submittedName>
</protein>
<dbReference type="RefSeq" id="WP_345034605.1">
    <property type="nucleotide sequence ID" value="NZ_BAAAYL010000001.1"/>
</dbReference>
<sequence length="135" mass="15288">MATAAYLATIARLRARPFPAGRGYHLAELSTSEDFWEDDGTRRREAEEQYEAECEALAAALAERWGEPQMFSLWSVFVRGMEGEEIPEPWAGLSNSVPHLYLWRVGPHWIALGVSQWDKELPFQLLAAITETNPP</sequence>
<accession>A0ABP6S5Q8</accession>
<comment type="caution">
    <text evidence="1">The sequence shown here is derived from an EMBL/GenBank/DDBJ whole genome shotgun (WGS) entry which is preliminary data.</text>
</comment>
<name>A0ABP6S5Q8_9ACTN</name>
<dbReference type="Proteomes" id="UP001499990">
    <property type="component" value="Unassembled WGS sequence"/>
</dbReference>
<keyword evidence="2" id="KW-1185">Reference proteome</keyword>
<dbReference type="EMBL" id="BAAAYL010000001">
    <property type="protein sequence ID" value="GAA3368686.1"/>
    <property type="molecule type" value="Genomic_DNA"/>
</dbReference>
<evidence type="ECO:0000313" key="1">
    <source>
        <dbReference type="EMBL" id="GAA3368686.1"/>
    </source>
</evidence>
<gene>
    <name evidence="1" type="ORF">GCM10020367_08030</name>
</gene>